<dbReference type="Pfam" id="PF11758">
    <property type="entry name" value="Bacteriocin_IIi"/>
    <property type="match status" value="1"/>
</dbReference>
<dbReference type="Proteomes" id="UP001500200">
    <property type="component" value="Unassembled WGS sequence"/>
</dbReference>
<accession>A0ABP9SI66</accession>
<protein>
    <submittedName>
        <fullName evidence="1">Uncharacterized protein</fullName>
    </submittedName>
</protein>
<keyword evidence="2" id="KW-1185">Reference proteome</keyword>
<reference evidence="2" key="1">
    <citation type="journal article" date="2019" name="Int. J. Syst. Evol. Microbiol.">
        <title>The Global Catalogue of Microorganisms (GCM) 10K type strain sequencing project: providing services to taxonomists for standard genome sequencing and annotation.</title>
        <authorList>
            <consortium name="The Broad Institute Genomics Platform"/>
            <consortium name="The Broad Institute Genome Sequencing Center for Infectious Disease"/>
            <person name="Wu L."/>
            <person name="Ma J."/>
        </authorList>
    </citation>
    <scope>NUCLEOTIDE SEQUENCE [LARGE SCALE GENOMIC DNA]</scope>
    <source>
        <strain evidence="2">JCM 18514</strain>
    </source>
</reference>
<dbReference type="NCBIfam" id="NF033881">
    <property type="entry name" value="aureocin_A53"/>
    <property type="match status" value="1"/>
</dbReference>
<dbReference type="EMBL" id="BAABKK010000015">
    <property type="protein sequence ID" value="GAA5195652.1"/>
    <property type="molecule type" value="Genomic_DNA"/>
</dbReference>
<comment type="caution">
    <text evidence="1">The sequence shown here is derived from an EMBL/GenBank/DDBJ whole genome shotgun (WGS) entry which is preliminary data.</text>
</comment>
<dbReference type="RefSeq" id="WP_345449805.1">
    <property type="nucleotide sequence ID" value="NZ_BAABKK010000015.1"/>
</dbReference>
<gene>
    <name evidence="1" type="ORF">GCM10023346_26190</name>
</gene>
<name>A0ABP9SI66_9MICC</name>
<dbReference type="InterPro" id="IPR020968">
    <property type="entry name" value="Bacteriocin_II_aureocin-like"/>
</dbReference>
<evidence type="ECO:0000313" key="2">
    <source>
        <dbReference type="Proteomes" id="UP001500200"/>
    </source>
</evidence>
<proteinExistence type="predicted"/>
<sequence length="53" mass="6094">MPAIILAVIRAVMHLGSRAVNWVTANWRTVLDWLNAGRTIDWIVRRIRDILGL</sequence>
<organism evidence="1 2">
    <name type="scientific">Arthrobacter gyeryongensis</name>
    <dbReference type="NCBI Taxonomy" id="1650592"/>
    <lineage>
        <taxon>Bacteria</taxon>
        <taxon>Bacillati</taxon>
        <taxon>Actinomycetota</taxon>
        <taxon>Actinomycetes</taxon>
        <taxon>Micrococcales</taxon>
        <taxon>Micrococcaceae</taxon>
        <taxon>Arthrobacter</taxon>
    </lineage>
</organism>
<evidence type="ECO:0000313" key="1">
    <source>
        <dbReference type="EMBL" id="GAA5195652.1"/>
    </source>
</evidence>